<evidence type="ECO:0000256" key="1">
    <source>
        <dbReference type="SAM" id="Phobius"/>
    </source>
</evidence>
<dbReference type="Proteomes" id="UP000587527">
    <property type="component" value="Unassembled WGS sequence"/>
</dbReference>
<protein>
    <submittedName>
        <fullName evidence="2">Uncharacterized protein</fullName>
    </submittedName>
</protein>
<feature type="transmembrane region" description="Helical" evidence="1">
    <location>
        <begin position="129"/>
        <end position="156"/>
    </location>
</feature>
<dbReference type="EMBL" id="JACHMN010000001">
    <property type="protein sequence ID" value="MBB5867145.1"/>
    <property type="molecule type" value="Genomic_DNA"/>
</dbReference>
<sequence>MPITVEILWHQHRRLFLAAAPPLVLAWLIDHAVAWFAAEALLDHQLRPGTGVLTTALVWGFAWLVALTAALPVAAAWLRGAEISAPAAIRWGLRGIRGTAVWFVGVAAALLLVGFAALCLAVVGTSFGLVLGLAILVGGVLLICGQPVLSLPVRLLEGSGAPVTRTRLLLRGRTLGASIRMVLVLLALPALGFWAAAAVRGAATPGGRLAGGLLAGAGECLVLLGVVVLVTAQACTIVRTLLAPRDPGDARAVADLPSIDVTLAEIAAAETTVPARWAVWRGRAAPAGLAAAVLLVVAVPVANPAGLTVTATHRFDQAALAMGHAPDGTLVIVDQTGVTRCRDRACDQAQHTEIGHFDAASVNADGTFVALTHSTASGGLSKDQPRFHRCTADGNCTAYVMPVEGVSGPTAAVIVALPGGSEVLAAFLLDRGDSGTGGKLSAWRCGDDARCVGVPVELGRKTSLFNSAGQLTPGHDEHGRPLITWTRGHDYGPGLTAEAQCVDDGCSSLVVRAKERPSDRGTWAALLALDAAGGRLVVLRRPAASDCFEWCLDWSWLDSPPRYSVARCGQSCAVPGRDVTLFVAGLTTPDRDVHVAVGPGGELAMMLVEGYDTVLVTCTEHCDLSAPTVPHAG</sequence>
<feature type="transmembrane region" description="Helical" evidence="1">
    <location>
        <begin position="57"/>
        <end position="78"/>
    </location>
</feature>
<comment type="caution">
    <text evidence="2">The sequence shown here is derived from an EMBL/GenBank/DDBJ whole genome shotgun (WGS) entry which is preliminary data.</text>
</comment>
<feature type="transmembrane region" description="Helical" evidence="1">
    <location>
        <begin position="99"/>
        <end position="123"/>
    </location>
</feature>
<feature type="transmembrane region" description="Helical" evidence="1">
    <location>
        <begin position="209"/>
        <end position="232"/>
    </location>
</feature>
<evidence type="ECO:0000313" key="3">
    <source>
        <dbReference type="Proteomes" id="UP000587527"/>
    </source>
</evidence>
<feature type="transmembrane region" description="Helical" evidence="1">
    <location>
        <begin position="177"/>
        <end position="197"/>
    </location>
</feature>
<proteinExistence type="predicted"/>
<name>A0A841BHP4_9ACTN</name>
<keyword evidence="1" id="KW-0812">Transmembrane</keyword>
<dbReference type="AlphaFoldDB" id="A0A841BHP4"/>
<keyword evidence="1" id="KW-1133">Transmembrane helix</keyword>
<feature type="transmembrane region" description="Helical" evidence="1">
    <location>
        <begin position="15"/>
        <end position="37"/>
    </location>
</feature>
<dbReference type="RefSeq" id="WP_184831543.1">
    <property type="nucleotide sequence ID" value="NZ_JACHMN010000001.1"/>
</dbReference>
<accession>A0A841BHP4</accession>
<keyword evidence="1" id="KW-0472">Membrane</keyword>
<feature type="transmembrane region" description="Helical" evidence="1">
    <location>
        <begin position="284"/>
        <end position="302"/>
    </location>
</feature>
<evidence type="ECO:0000313" key="2">
    <source>
        <dbReference type="EMBL" id="MBB5867145.1"/>
    </source>
</evidence>
<organism evidence="2 3">
    <name type="scientific">Allocatelliglobosispora scoriae</name>
    <dbReference type="NCBI Taxonomy" id="643052"/>
    <lineage>
        <taxon>Bacteria</taxon>
        <taxon>Bacillati</taxon>
        <taxon>Actinomycetota</taxon>
        <taxon>Actinomycetes</taxon>
        <taxon>Micromonosporales</taxon>
        <taxon>Micromonosporaceae</taxon>
        <taxon>Allocatelliglobosispora</taxon>
    </lineage>
</organism>
<gene>
    <name evidence="2" type="ORF">F4553_000524</name>
</gene>
<reference evidence="2 3" key="1">
    <citation type="submission" date="2020-08" db="EMBL/GenBank/DDBJ databases">
        <title>Sequencing the genomes of 1000 actinobacteria strains.</title>
        <authorList>
            <person name="Klenk H.-P."/>
        </authorList>
    </citation>
    <scope>NUCLEOTIDE SEQUENCE [LARGE SCALE GENOMIC DNA]</scope>
    <source>
        <strain evidence="2 3">DSM 45362</strain>
    </source>
</reference>
<keyword evidence="3" id="KW-1185">Reference proteome</keyword>